<keyword evidence="2" id="KW-1185">Reference proteome</keyword>
<dbReference type="PANTHER" id="PTHR16213">
    <property type="entry name" value="SELENOPROTEIN N"/>
    <property type="match status" value="1"/>
</dbReference>
<dbReference type="Proteomes" id="UP000002279">
    <property type="component" value="Unplaced"/>
</dbReference>
<proteinExistence type="predicted"/>
<sequence>MLICLANGTVVHHMNANHFLDITSLRPEAGEGAAFGFAAAFEDPAAATYAQFLREGLRRAGPFLQADVTREAPLPLGQPTFVTVGSEIPEGSGLMSGRLALDGEGLPCSSPSEGACPRARSPGLGVRGRGFPFGR</sequence>
<dbReference type="Bgee" id="ENSOANG00000050433">
    <property type="expression patterns" value="Expressed in cerebellum and 7 other cell types or tissues"/>
</dbReference>
<organism evidence="1 2">
    <name type="scientific">Ornithorhynchus anatinus</name>
    <name type="common">Duckbill platypus</name>
    <dbReference type="NCBI Taxonomy" id="9258"/>
    <lineage>
        <taxon>Eukaryota</taxon>
        <taxon>Metazoa</taxon>
        <taxon>Chordata</taxon>
        <taxon>Craniata</taxon>
        <taxon>Vertebrata</taxon>
        <taxon>Euteleostomi</taxon>
        <taxon>Mammalia</taxon>
        <taxon>Monotremata</taxon>
        <taxon>Ornithorhynchidae</taxon>
        <taxon>Ornithorhynchus</taxon>
    </lineage>
</organism>
<name>A0A6I8P0E3_ORNAN</name>
<evidence type="ECO:0000313" key="2">
    <source>
        <dbReference type="Proteomes" id="UP000002279"/>
    </source>
</evidence>
<protein>
    <submittedName>
        <fullName evidence="1">Selenoprotein N</fullName>
    </submittedName>
</protein>
<dbReference type="AlphaFoldDB" id="A0A6I8P0E3"/>
<reference evidence="1" key="2">
    <citation type="submission" date="2025-09" db="UniProtKB">
        <authorList>
            <consortium name="Ensembl"/>
        </authorList>
    </citation>
    <scope>IDENTIFICATION</scope>
    <source>
        <strain evidence="1">Glennie</strain>
    </source>
</reference>
<gene>
    <name evidence="1" type="primary">SELENON</name>
</gene>
<dbReference type="GeneTree" id="ENSGT00390000005972"/>
<accession>A0A6I8P0E3</accession>
<dbReference type="PANTHER" id="PTHR16213:SF78">
    <property type="entry name" value="SELENOPROTEIN N"/>
    <property type="match status" value="1"/>
</dbReference>
<evidence type="ECO:0000313" key="1">
    <source>
        <dbReference type="Ensembl" id="ENSOANP00000047239.1"/>
    </source>
</evidence>
<dbReference type="Ensembl" id="ENSOANT00000055931.1">
    <property type="protein sequence ID" value="ENSOANP00000047239.1"/>
    <property type="gene ID" value="ENSOANG00000050433.1"/>
</dbReference>
<reference evidence="1" key="1">
    <citation type="submission" date="2025-08" db="UniProtKB">
        <authorList>
            <consortium name="Ensembl"/>
        </authorList>
    </citation>
    <scope>IDENTIFICATION</scope>
    <source>
        <strain evidence="1">Glennie</strain>
    </source>
</reference>